<sequence length="258" mass="28894">MADRLIVYVSENRVIFDKKHKYYEDNDLKDNLWRVSVRFSYDDALVVFVKEGSVLGISSQQPSLSLSLWKLGALLKYFGAPSATVHDVPSTSPTRQDEEKLPSTSSSTQASSEMVSTLDDEPLSMSSATISSQKSLSTSTSPQHESSEMPEAECPLSPTAEDEPLSTDPAKWPSPLTDRIRTELVHRGPSKEPPDFVFCRNESDGRSCRHQYYKKTLVSGETMARSWLIYSMENNSLICFCCKLFSRRNILLTSSNKG</sequence>
<gene>
    <name evidence="2" type="ORF">XNOV1_A006657</name>
</gene>
<proteinExistence type="predicted"/>
<name>A0AAV1HHP6_XYRNO</name>
<evidence type="ECO:0000313" key="2">
    <source>
        <dbReference type="EMBL" id="CAJ1084203.1"/>
    </source>
</evidence>
<evidence type="ECO:0000313" key="3">
    <source>
        <dbReference type="Proteomes" id="UP001178508"/>
    </source>
</evidence>
<keyword evidence="3" id="KW-1185">Reference proteome</keyword>
<feature type="compositionally biased region" description="Low complexity" evidence="1">
    <location>
        <begin position="126"/>
        <end position="141"/>
    </location>
</feature>
<feature type="region of interest" description="Disordered" evidence="1">
    <location>
        <begin position="85"/>
        <end position="175"/>
    </location>
</feature>
<dbReference type="EMBL" id="OY660884">
    <property type="protein sequence ID" value="CAJ1084203.1"/>
    <property type="molecule type" value="Genomic_DNA"/>
</dbReference>
<evidence type="ECO:0000256" key="1">
    <source>
        <dbReference type="SAM" id="MobiDB-lite"/>
    </source>
</evidence>
<protein>
    <submittedName>
        <fullName evidence="2">Zinc finger MYM-type protein 5-like</fullName>
    </submittedName>
</protein>
<reference evidence="2" key="1">
    <citation type="submission" date="2023-08" db="EMBL/GenBank/DDBJ databases">
        <authorList>
            <person name="Alioto T."/>
            <person name="Alioto T."/>
            <person name="Gomez Garrido J."/>
        </authorList>
    </citation>
    <scope>NUCLEOTIDE SEQUENCE</scope>
</reference>
<feature type="compositionally biased region" description="Low complexity" evidence="1">
    <location>
        <begin position="103"/>
        <end position="117"/>
    </location>
</feature>
<dbReference type="Proteomes" id="UP001178508">
    <property type="component" value="Chromosome 21"/>
</dbReference>
<organism evidence="2 3">
    <name type="scientific">Xyrichtys novacula</name>
    <name type="common">Pearly razorfish</name>
    <name type="synonym">Hemipteronotus novacula</name>
    <dbReference type="NCBI Taxonomy" id="13765"/>
    <lineage>
        <taxon>Eukaryota</taxon>
        <taxon>Metazoa</taxon>
        <taxon>Chordata</taxon>
        <taxon>Craniata</taxon>
        <taxon>Vertebrata</taxon>
        <taxon>Euteleostomi</taxon>
        <taxon>Actinopterygii</taxon>
        <taxon>Neopterygii</taxon>
        <taxon>Teleostei</taxon>
        <taxon>Neoteleostei</taxon>
        <taxon>Acanthomorphata</taxon>
        <taxon>Eupercaria</taxon>
        <taxon>Labriformes</taxon>
        <taxon>Labridae</taxon>
        <taxon>Xyrichtys</taxon>
    </lineage>
</organism>
<accession>A0AAV1HHP6</accession>
<dbReference type="AlphaFoldDB" id="A0AAV1HHP6"/>